<proteinExistence type="predicted"/>
<feature type="transmembrane region" description="Helical" evidence="1">
    <location>
        <begin position="126"/>
        <end position="144"/>
    </location>
</feature>
<dbReference type="Proteomes" id="UP000636949">
    <property type="component" value="Unassembled WGS sequence"/>
</dbReference>
<evidence type="ECO:0000313" key="2">
    <source>
        <dbReference type="EMBL" id="GGG07271.1"/>
    </source>
</evidence>
<evidence type="ECO:0000256" key="1">
    <source>
        <dbReference type="SAM" id="Phobius"/>
    </source>
</evidence>
<feature type="transmembrane region" description="Helical" evidence="1">
    <location>
        <begin position="48"/>
        <end position="65"/>
    </location>
</feature>
<feature type="transmembrane region" description="Helical" evidence="1">
    <location>
        <begin position="7"/>
        <end position="28"/>
    </location>
</feature>
<feature type="transmembrane region" description="Helical" evidence="1">
    <location>
        <begin position="150"/>
        <end position="168"/>
    </location>
</feature>
<feature type="transmembrane region" description="Helical" evidence="1">
    <location>
        <begin position="77"/>
        <end position="94"/>
    </location>
</feature>
<feature type="transmembrane region" description="Helical" evidence="1">
    <location>
        <begin position="288"/>
        <end position="313"/>
    </location>
</feature>
<comment type="caution">
    <text evidence="2">The sequence shown here is derived from an EMBL/GenBank/DDBJ whole genome shotgun (WGS) entry which is preliminary data.</text>
</comment>
<evidence type="ECO:0000313" key="3">
    <source>
        <dbReference type="Proteomes" id="UP000636949"/>
    </source>
</evidence>
<organism evidence="2 3">
    <name type="scientific">Cysteiniphilum litorale</name>
    <dbReference type="NCBI Taxonomy" id="2056700"/>
    <lineage>
        <taxon>Bacteria</taxon>
        <taxon>Pseudomonadati</taxon>
        <taxon>Pseudomonadota</taxon>
        <taxon>Gammaproteobacteria</taxon>
        <taxon>Thiotrichales</taxon>
        <taxon>Fastidiosibacteraceae</taxon>
        <taxon>Cysteiniphilum</taxon>
    </lineage>
</organism>
<feature type="transmembrane region" description="Helical" evidence="1">
    <location>
        <begin position="195"/>
        <end position="217"/>
    </location>
</feature>
<feature type="transmembrane region" description="Helical" evidence="1">
    <location>
        <begin position="223"/>
        <end position="240"/>
    </location>
</feature>
<dbReference type="OrthoDB" id="9819796at2"/>
<reference evidence="2" key="2">
    <citation type="submission" date="2020-09" db="EMBL/GenBank/DDBJ databases">
        <authorList>
            <person name="Sun Q."/>
            <person name="Zhou Y."/>
        </authorList>
    </citation>
    <scope>NUCLEOTIDE SEQUENCE</scope>
    <source>
        <strain evidence="2">CGMCC 1.15758</strain>
    </source>
</reference>
<keyword evidence="1" id="KW-0812">Transmembrane</keyword>
<dbReference type="RefSeq" id="WP_117003903.1">
    <property type="nucleotide sequence ID" value="NZ_BMJS01000050.1"/>
</dbReference>
<protein>
    <submittedName>
        <fullName evidence="2">Uncharacterized protein</fullName>
    </submittedName>
</protein>
<keyword evidence="1" id="KW-1133">Transmembrane helix</keyword>
<keyword evidence="1" id="KW-0472">Membrane</keyword>
<feature type="transmembrane region" description="Helical" evidence="1">
    <location>
        <begin position="100"/>
        <end position="119"/>
    </location>
</feature>
<gene>
    <name evidence="2" type="ORF">GCM10010995_26010</name>
</gene>
<reference evidence="2" key="1">
    <citation type="journal article" date="2014" name="Int. J. Syst. Evol. Microbiol.">
        <title>Complete genome sequence of Corynebacterium casei LMG S-19264T (=DSM 44701T), isolated from a smear-ripened cheese.</title>
        <authorList>
            <consortium name="US DOE Joint Genome Institute (JGI-PGF)"/>
            <person name="Walter F."/>
            <person name="Albersmeier A."/>
            <person name="Kalinowski J."/>
            <person name="Ruckert C."/>
        </authorList>
    </citation>
    <scope>NUCLEOTIDE SEQUENCE</scope>
    <source>
        <strain evidence="2">CGMCC 1.15758</strain>
    </source>
</reference>
<sequence length="314" mass="36368">MKDKRLFHRYFLIYLLLIAVYFINLSLIDDKYAITLQLDDFFNRTEGILFALPWIILLPSTYGFMRQNTQMMQNIMLVSGLISMLFYAVVYDYFPHHSVLYLAMLFNGGLVFALPLAMINTLQRTAYALFFVIYFVVCDLLFLYIDMHIFILYIAAPALAIILTANLLSSKWQHKKPRPITVMAYLLLADRKASIIFLSYTAILVIITLLSVCVTTLSPLEWVQAINYLIGCVIMYFVVYRKLSIKPHLALLITLLISAYYEYFFIASVVTYLMLTIDLSKHIGKRDILIFASFIFYLVVIYNTLLANVLLALF</sequence>
<accession>A0A8J3EA80</accession>
<name>A0A8J3EA80_9GAMM</name>
<keyword evidence="3" id="KW-1185">Reference proteome</keyword>
<dbReference type="EMBL" id="BMJS01000050">
    <property type="protein sequence ID" value="GGG07271.1"/>
    <property type="molecule type" value="Genomic_DNA"/>
</dbReference>
<feature type="transmembrane region" description="Helical" evidence="1">
    <location>
        <begin position="252"/>
        <end position="276"/>
    </location>
</feature>
<dbReference type="AlphaFoldDB" id="A0A8J3EA80"/>